<comment type="similarity">
    <text evidence="2">Belongs to the pterin-4-alpha-carbinolamine dehydratase family.</text>
</comment>
<evidence type="ECO:0000313" key="5">
    <source>
        <dbReference type="EMBL" id="MPR32942.1"/>
    </source>
</evidence>
<sequence length="82" mass="9501">MWTEQDNKLCQSFEFADFRAAFLFMTQVAEIAEAMNHHPWWSNVYNEVMIKLSTHDAGDVVTEKDRQLAAAIDLLLENRPEA</sequence>
<dbReference type="EC" id="4.2.1.96" evidence="3"/>
<gene>
    <name evidence="5" type="ORF">GBK04_06110</name>
</gene>
<dbReference type="SUPFAM" id="SSF55248">
    <property type="entry name" value="PCD-like"/>
    <property type="match status" value="1"/>
</dbReference>
<accession>A0A7C9B8V0</accession>
<evidence type="ECO:0000256" key="2">
    <source>
        <dbReference type="ARBA" id="ARBA00006472"/>
    </source>
</evidence>
<protein>
    <recommendedName>
        <fullName evidence="3">4a-hydroxytetrahydrobiopterin dehydratase</fullName>
        <ecNumber evidence="3">4.2.1.96</ecNumber>
    </recommendedName>
</protein>
<dbReference type="InterPro" id="IPR001533">
    <property type="entry name" value="Pterin_deHydtase"/>
</dbReference>
<reference evidence="5 6" key="1">
    <citation type="submission" date="2019-10" db="EMBL/GenBank/DDBJ databases">
        <title>Draft Genome Sequence of Cytophagaceae sp. SJW1-29.</title>
        <authorList>
            <person name="Choi A."/>
        </authorList>
    </citation>
    <scope>NUCLEOTIDE SEQUENCE [LARGE SCALE GENOMIC DNA]</scope>
    <source>
        <strain evidence="5 6">SJW1-29</strain>
    </source>
</reference>
<keyword evidence="6" id="KW-1185">Reference proteome</keyword>
<evidence type="ECO:0000256" key="4">
    <source>
        <dbReference type="ARBA" id="ARBA00023239"/>
    </source>
</evidence>
<keyword evidence="4" id="KW-0456">Lyase</keyword>
<comment type="caution">
    <text evidence="5">The sequence shown here is derived from an EMBL/GenBank/DDBJ whole genome shotgun (WGS) entry which is preliminary data.</text>
</comment>
<proteinExistence type="inferred from homology"/>
<dbReference type="Pfam" id="PF01329">
    <property type="entry name" value="Pterin_4a"/>
    <property type="match status" value="1"/>
</dbReference>
<comment type="catalytic activity">
    <reaction evidence="1">
        <text>(4aS,6R)-4a-hydroxy-L-erythro-5,6,7,8-tetrahydrobiopterin = (6R)-L-erythro-6,7-dihydrobiopterin + H2O</text>
        <dbReference type="Rhea" id="RHEA:11920"/>
        <dbReference type="ChEBI" id="CHEBI:15377"/>
        <dbReference type="ChEBI" id="CHEBI:15642"/>
        <dbReference type="ChEBI" id="CHEBI:43120"/>
        <dbReference type="EC" id="4.2.1.96"/>
    </reaction>
</comment>
<dbReference type="AlphaFoldDB" id="A0A7C9B8V0"/>
<evidence type="ECO:0000256" key="3">
    <source>
        <dbReference type="ARBA" id="ARBA00013252"/>
    </source>
</evidence>
<dbReference type="InterPro" id="IPR036428">
    <property type="entry name" value="PCD_sf"/>
</dbReference>
<organism evidence="5 6">
    <name type="scientific">Salmonirosea aquatica</name>
    <dbReference type="NCBI Taxonomy" id="2654236"/>
    <lineage>
        <taxon>Bacteria</taxon>
        <taxon>Pseudomonadati</taxon>
        <taxon>Bacteroidota</taxon>
        <taxon>Cytophagia</taxon>
        <taxon>Cytophagales</taxon>
        <taxon>Spirosomataceae</taxon>
        <taxon>Salmonirosea</taxon>
    </lineage>
</organism>
<dbReference type="PANTHER" id="PTHR12599:SF0">
    <property type="entry name" value="PTERIN-4-ALPHA-CARBINOLAMINE DEHYDRATASE"/>
    <property type="match status" value="1"/>
</dbReference>
<dbReference type="PANTHER" id="PTHR12599">
    <property type="entry name" value="PTERIN-4-ALPHA-CARBINOLAMINE DEHYDRATASE"/>
    <property type="match status" value="1"/>
</dbReference>
<dbReference type="GO" id="GO:0006729">
    <property type="term" value="P:tetrahydrobiopterin biosynthetic process"/>
    <property type="evidence" value="ECO:0007669"/>
    <property type="project" value="InterPro"/>
</dbReference>
<name>A0A7C9B8V0_9BACT</name>
<dbReference type="RefSeq" id="WP_152757810.1">
    <property type="nucleotide sequence ID" value="NZ_WHLY01000002.1"/>
</dbReference>
<dbReference type="Gene3D" id="3.30.1360.20">
    <property type="entry name" value="Transcriptional coactivator/pterin dehydratase"/>
    <property type="match status" value="1"/>
</dbReference>
<evidence type="ECO:0000256" key="1">
    <source>
        <dbReference type="ARBA" id="ARBA00001554"/>
    </source>
</evidence>
<dbReference type="Proteomes" id="UP000479293">
    <property type="component" value="Unassembled WGS sequence"/>
</dbReference>
<evidence type="ECO:0000313" key="6">
    <source>
        <dbReference type="Proteomes" id="UP000479293"/>
    </source>
</evidence>
<dbReference type="EMBL" id="WHLY01000002">
    <property type="protein sequence ID" value="MPR32942.1"/>
    <property type="molecule type" value="Genomic_DNA"/>
</dbReference>
<dbReference type="GO" id="GO:0008124">
    <property type="term" value="F:4-alpha-hydroxytetrahydrobiopterin dehydratase activity"/>
    <property type="evidence" value="ECO:0007669"/>
    <property type="project" value="UniProtKB-EC"/>
</dbReference>